<sequence>MAFRFVANNPALAPLFVAVGAGCVGAVGYGVWKIAYDPDVLTQRWANPTPHNKVRQDQNIKLYSPNREFWASRVGMADPRAAFLSAEHAVEKAGGKAVAKVKELKAKAEKKAGEVVESVTGKSA</sequence>
<keyword evidence="1" id="KW-0472">Membrane</keyword>
<dbReference type="Pfam" id="PF06522">
    <property type="entry name" value="B12D"/>
    <property type="match status" value="1"/>
</dbReference>
<dbReference type="AlphaFoldDB" id="A0A165HA82"/>
<dbReference type="InParanoid" id="A0A165HA82"/>
<evidence type="ECO:0000313" key="3">
    <source>
        <dbReference type="Proteomes" id="UP000076842"/>
    </source>
</evidence>
<keyword evidence="3" id="KW-1185">Reference proteome</keyword>
<accession>A0A165HA82</accession>
<evidence type="ECO:0000313" key="2">
    <source>
        <dbReference type="EMBL" id="KZT59041.1"/>
    </source>
</evidence>
<proteinExistence type="predicted"/>
<dbReference type="STRING" id="1353952.A0A165HA82"/>
<name>A0A165HA82_9BASI</name>
<dbReference type="PANTHER" id="PTHR14256">
    <property type="entry name" value="NADH-UBIQUINONE OXIDOREDUCTASE MLRQ SUBUNIT"/>
    <property type="match status" value="1"/>
</dbReference>
<protein>
    <recommendedName>
        <fullName evidence="4">NADH-ubiquinone reductase complex 1 MLRQ subunit</fullName>
    </recommendedName>
</protein>
<keyword evidence="1" id="KW-0812">Transmembrane</keyword>
<dbReference type="EMBL" id="KV423944">
    <property type="protein sequence ID" value="KZT59041.1"/>
    <property type="molecule type" value="Genomic_DNA"/>
</dbReference>
<keyword evidence="1" id="KW-1133">Transmembrane helix</keyword>
<feature type="transmembrane region" description="Helical" evidence="1">
    <location>
        <begin position="12"/>
        <end position="32"/>
    </location>
</feature>
<dbReference type="PROSITE" id="PS51257">
    <property type="entry name" value="PROKAR_LIPOPROTEIN"/>
    <property type="match status" value="1"/>
</dbReference>
<dbReference type="OrthoDB" id="5511684at2759"/>
<evidence type="ECO:0000256" key="1">
    <source>
        <dbReference type="SAM" id="Phobius"/>
    </source>
</evidence>
<dbReference type="InterPro" id="IPR010530">
    <property type="entry name" value="B12D"/>
</dbReference>
<evidence type="ECO:0008006" key="4">
    <source>
        <dbReference type="Google" id="ProtNLM"/>
    </source>
</evidence>
<reference evidence="2 3" key="1">
    <citation type="journal article" date="2016" name="Mol. Biol. Evol.">
        <title>Comparative Genomics of Early-Diverging Mushroom-Forming Fungi Provides Insights into the Origins of Lignocellulose Decay Capabilities.</title>
        <authorList>
            <person name="Nagy L.G."/>
            <person name="Riley R."/>
            <person name="Tritt A."/>
            <person name="Adam C."/>
            <person name="Daum C."/>
            <person name="Floudas D."/>
            <person name="Sun H."/>
            <person name="Yadav J.S."/>
            <person name="Pangilinan J."/>
            <person name="Larsson K.H."/>
            <person name="Matsuura K."/>
            <person name="Barry K."/>
            <person name="Labutti K."/>
            <person name="Kuo R."/>
            <person name="Ohm R.A."/>
            <person name="Bhattacharya S.S."/>
            <person name="Shirouzu T."/>
            <person name="Yoshinaga Y."/>
            <person name="Martin F.M."/>
            <person name="Grigoriev I.V."/>
            <person name="Hibbett D.S."/>
        </authorList>
    </citation>
    <scope>NUCLEOTIDE SEQUENCE [LARGE SCALE GENOMIC DNA]</scope>
    <source>
        <strain evidence="2 3">HHB12733</strain>
    </source>
</reference>
<dbReference type="Proteomes" id="UP000076842">
    <property type="component" value="Unassembled WGS sequence"/>
</dbReference>
<dbReference type="PANTHER" id="PTHR14256:SF1">
    <property type="entry name" value="GEO09626P1"/>
    <property type="match status" value="1"/>
</dbReference>
<organism evidence="2 3">
    <name type="scientific">Calocera cornea HHB12733</name>
    <dbReference type="NCBI Taxonomy" id="1353952"/>
    <lineage>
        <taxon>Eukaryota</taxon>
        <taxon>Fungi</taxon>
        <taxon>Dikarya</taxon>
        <taxon>Basidiomycota</taxon>
        <taxon>Agaricomycotina</taxon>
        <taxon>Dacrymycetes</taxon>
        <taxon>Dacrymycetales</taxon>
        <taxon>Dacrymycetaceae</taxon>
        <taxon>Calocera</taxon>
    </lineage>
</organism>
<gene>
    <name evidence="2" type="ORF">CALCODRAFT_494044</name>
</gene>